<organism evidence="2 3">
    <name type="scientific">Cichlidogyrus casuarinus</name>
    <dbReference type="NCBI Taxonomy" id="1844966"/>
    <lineage>
        <taxon>Eukaryota</taxon>
        <taxon>Metazoa</taxon>
        <taxon>Spiralia</taxon>
        <taxon>Lophotrochozoa</taxon>
        <taxon>Platyhelminthes</taxon>
        <taxon>Monogenea</taxon>
        <taxon>Monopisthocotylea</taxon>
        <taxon>Dactylogyridea</taxon>
        <taxon>Ancyrocephalidae</taxon>
        <taxon>Cichlidogyrus</taxon>
    </lineage>
</organism>
<dbReference type="Proteomes" id="UP001626550">
    <property type="component" value="Unassembled WGS sequence"/>
</dbReference>
<sequence>MNHLELQKTGDLSENVHHQQQQQNNSIVKKPTFNGTDAVTPVTKRELLIIFCSLSMVTASRAPHHMKQPAPQPPHRLPQPSPATSNKDVVPTSTPRRRQNGSSHHQRMNEEQVRARLRELVSNDNPYTKYRLVKTIGSGLVFSFGSIWEVSTHPKTSARSTL</sequence>
<comment type="caution">
    <text evidence="2">The sequence shown here is derived from an EMBL/GenBank/DDBJ whole genome shotgun (WGS) entry which is preliminary data.</text>
</comment>
<feature type="region of interest" description="Disordered" evidence="1">
    <location>
        <begin position="1"/>
        <end position="35"/>
    </location>
</feature>
<feature type="compositionally biased region" description="Polar residues" evidence="1">
    <location>
        <begin position="83"/>
        <end position="94"/>
    </location>
</feature>
<evidence type="ECO:0000313" key="2">
    <source>
        <dbReference type="EMBL" id="KAL3316480.1"/>
    </source>
</evidence>
<reference evidence="2 3" key="1">
    <citation type="submission" date="2024-11" db="EMBL/GenBank/DDBJ databases">
        <title>Adaptive evolution of stress response genes in parasites aligns with host niche diversity.</title>
        <authorList>
            <person name="Hahn C."/>
            <person name="Resl P."/>
        </authorList>
    </citation>
    <scope>NUCLEOTIDE SEQUENCE [LARGE SCALE GENOMIC DNA]</scope>
    <source>
        <strain evidence="2">EGGRZ-B1_66</strain>
        <tissue evidence="2">Body</tissue>
    </source>
</reference>
<dbReference type="EMBL" id="JBJKFK010000534">
    <property type="protein sequence ID" value="KAL3316480.1"/>
    <property type="molecule type" value="Genomic_DNA"/>
</dbReference>
<proteinExistence type="predicted"/>
<dbReference type="AlphaFoldDB" id="A0ABD2QA93"/>
<protein>
    <submittedName>
        <fullName evidence="2">Uncharacterized protein</fullName>
    </submittedName>
</protein>
<evidence type="ECO:0000313" key="3">
    <source>
        <dbReference type="Proteomes" id="UP001626550"/>
    </source>
</evidence>
<feature type="compositionally biased region" description="Pro residues" evidence="1">
    <location>
        <begin position="70"/>
        <end position="81"/>
    </location>
</feature>
<accession>A0ABD2QA93</accession>
<gene>
    <name evidence="2" type="ORF">Ciccas_004873</name>
</gene>
<dbReference type="Gene3D" id="3.30.200.20">
    <property type="entry name" value="Phosphorylase Kinase, domain 1"/>
    <property type="match status" value="1"/>
</dbReference>
<feature type="region of interest" description="Disordered" evidence="1">
    <location>
        <begin position="62"/>
        <end position="111"/>
    </location>
</feature>
<name>A0ABD2QA93_9PLAT</name>
<keyword evidence="3" id="KW-1185">Reference proteome</keyword>
<evidence type="ECO:0000256" key="1">
    <source>
        <dbReference type="SAM" id="MobiDB-lite"/>
    </source>
</evidence>